<protein>
    <submittedName>
        <fullName evidence="2">Uncharacterized protein</fullName>
    </submittedName>
</protein>
<accession>A0A839FR61</accession>
<evidence type="ECO:0000256" key="1">
    <source>
        <dbReference type="SAM" id="MobiDB-lite"/>
    </source>
</evidence>
<gene>
    <name evidence="2" type="ORF">HNR24_000356</name>
</gene>
<name>A0A839FR61_9MICC</name>
<organism evidence="2 3">
    <name type="scientific">Nesterenkonia jeotgali</name>
    <dbReference type="NCBI Taxonomy" id="317018"/>
    <lineage>
        <taxon>Bacteria</taxon>
        <taxon>Bacillati</taxon>
        <taxon>Actinomycetota</taxon>
        <taxon>Actinomycetes</taxon>
        <taxon>Micrococcales</taxon>
        <taxon>Micrococcaceae</taxon>
        <taxon>Nesterenkonia</taxon>
    </lineage>
</organism>
<evidence type="ECO:0000313" key="2">
    <source>
        <dbReference type="EMBL" id="MBA8920423.1"/>
    </source>
</evidence>
<feature type="region of interest" description="Disordered" evidence="1">
    <location>
        <begin position="66"/>
        <end position="96"/>
    </location>
</feature>
<dbReference type="RefSeq" id="WP_182494837.1">
    <property type="nucleotide sequence ID" value="NZ_BAAAKT010000002.1"/>
</dbReference>
<proteinExistence type="predicted"/>
<dbReference type="Proteomes" id="UP000546252">
    <property type="component" value="Unassembled WGS sequence"/>
</dbReference>
<comment type="caution">
    <text evidence="2">The sequence shown here is derived from an EMBL/GenBank/DDBJ whole genome shotgun (WGS) entry which is preliminary data.</text>
</comment>
<sequence length="96" mass="10525">MLTESHGDKIHALSRNLANAAEFLNDTIGSTPSDEMNQERLELMRDLTHTIKTDLRGIDLIIRNTSAAPTKEPQHLQVDRAQIAGGSGPRPNLKAV</sequence>
<dbReference type="EMBL" id="JACJIH010000001">
    <property type="protein sequence ID" value="MBA8920423.1"/>
    <property type="molecule type" value="Genomic_DNA"/>
</dbReference>
<evidence type="ECO:0000313" key="3">
    <source>
        <dbReference type="Proteomes" id="UP000546252"/>
    </source>
</evidence>
<reference evidence="2 3" key="1">
    <citation type="submission" date="2020-08" db="EMBL/GenBank/DDBJ databases">
        <title>Sequencing the genomes of 1000 actinobacteria strains.</title>
        <authorList>
            <person name="Klenk H.-P."/>
        </authorList>
    </citation>
    <scope>NUCLEOTIDE SEQUENCE [LARGE SCALE GENOMIC DNA]</scope>
    <source>
        <strain evidence="2 3">DSM 19081</strain>
    </source>
</reference>
<dbReference type="AlphaFoldDB" id="A0A839FR61"/>